<keyword evidence="2" id="KW-1185">Reference proteome</keyword>
<name>A0ACB7WXB2_9ERIC</name>
<proteinExistence type="predicted"/>
<evidence type="ECO:0000313" key="2">
    <source>
        <dbReference type="Proteomes" id="UP000828048"/>
    </source>
</evidence>
<accession>A0ACB7WXB2</accession>
<dbReference type="Proteomes" id="UP000828048">
    <property type="component" value="Chromosome 2"/>
</dbReference>
<evidence type="ECO:0000313" key="1">
    <source>
        <dbReference type="EMBL" id="KAH7833028.1"/>
    </source>
</evidence>
<sequence>MALCCFSGRKQKHYNPRHSVTSRPQRSNLSELPRDIIIDILSRLDVKSLLRFRCVTKSWASLISDPQLVRTHMIHHSMKSHNIVLGINSRHRTGASCTLIHSIFNKPYFSEIKLNMIDRLLANRPGHSYDIGVLGVFGFGYDYSQNDYKVVFHCHERQGWFRAQTHIYSLKTNSWKCIDQTYRGGLGSEPSKCINGIVHWISKPWKEAVLPRRIVSFDLAEETYAEVPQPFYADGSWLWSFGVLEGSLCLVTDNSEYCSSVWIMKEYGVNESWTILYTFSYAETPGLYKKEVGGLAFSKSFNPPFPVSMSKKGEIVFEVGLDLVLYSDKDKTFARFPCKATCNMHPFGESFVSPNAYNGYDQEASNM</sequence>
<organism evidence="1 2">
    <name type="scientific">Vaccinium darrowii</name>
    <dbReference type="NCBI Taxonomy" id="229202"/>
    <lineage>
        <taxon>Eukaryota</taxon>
        <taxon>Viridiplantae</taxon>
        <taxon>Streptophyta</taxon>
        <taxon>Embryophyta</taxon>
        <taxon>Tracheophyta</taxon>
        <taxon>Spermatophyta</taxon>
        <taxon>Magnoliopsida</taxon>
        <taxon>eudicotyledons</taxon>
        <taxon>Gunneridae</taxon>
        <taxon>Pentapetalae</taxon>
        <taxon>asterids</taxon>
        <taxon>Ericales</taxon>
        <taxon>Ericaceae</taxon>
        <taxon>Vaccinioideae</taxon>
        <taxon>Vaccinieae</taxon>
        <taxon>Vaccinium</taxon>
    </lineage>
</organism>
<dbReference type="EMBL" id="CM037152">
    <property type="protein sequence ID" value="KAH7833028.1"/>
    <property type="molecule type" value="Genomic_DNA"/>
</dbReference>
<protein>
    <submittedName>
        <fullName evidence="1">Uncharacterized protein</fullName>
    </submittedName>
</protein>
<comment type="caution">
    <text evidence="1">The sequence shown here is derived from an EMBL/GenBank/DDBJ whole genome shotgun (WGS) entry which is preliminary data.</text>
</comment>
<gene>
    <name evidence="1" type="ORF">Vadar_002486</name>
</gene>
<reference evidence="1 2" key="1">
    <citation type="journal article" date="2021" name="Hortic Res">
        <title>High-quality reference genome and annotation aids understanding of berry development for evergreen blueberry (Vaccinium darrowii).</title>
        <authorList>
            <person name="Yu J."/>
            <person name="Hulse-Kemp A.M."/>
            <person name="Babiker E."/>
            <person name="Staton M."/>
        </authorList>
    </citation>
    <scope>NUCLEOTIDE SEQUENCE [LARGE SCALE GENOMIC DNA]</scope>
    <source>
        <strain evidence="2">cv. NJ 8807/NJ 8810</strain>
        <tissue evidence="1">Young leaf</tissue>
    </source>
</reference>